<protein>
    <submittedName>
        <fullName evidence="2">Uncharacterized protein</fullName>
    </submittedName>
</protein>
<accession>A0AAV5W5B9</accession>
<keyword evidence="3" id="KW-1185">Reference proteome</keyword>
<gene>
    <name evidence="2" type="ORF">PFISCL1PPCAC_17246</name>
</gene>
<name>A0AAV5W5B9_9BILA</name>
<keyword evidence="1" id="KW-0472">Membrane</keyword>
<evidence type="ECO:0000256" key="1">
    <source>
        <dbReference type="SAM" id="Phobius"/>
    </source>
</evidence>
<reference evidence="2" key="1">
    <citation type="submission" date="2023-10" db="EMBL/GenBank/DDBJ databases">
        <title>Genome assembly of Pristionchus species.</title>
        <authorList>
            <person name="Yoshida K."/>
            <person name="Sommer R.J."/>
        </authorList>
    </citation>
    <scope>NUCLEOTIDE SEQUENCE</scope>
    <source>
        <strain evidence="2">RS5133</strain>
    </source>
</reference>
<evidence type="ECO:0000313" key="2">
    <source>
        <dbReference type="EMBL" id="GMT25949.1"/>
    </source>
</evidence>
<dbReference type="EMBL" id="BTSY01000004">
    <property type="protein sequence ID" value="GMT25949.1"/>
    <property type="molecule type" value="Genomic_DNA"/>
</dbReference>
<comment type="caution">
    <text evidence="2">The sequence shown here is derived from an EMBL/GenBank/DDBJ whole genome shotgun (WGS) entry which is preliminary data.</text>
</comment>
<sequence>MKQRIGEFQSNNKTSCNRYLALASVDLGVLALPVLGAGSSLGLGELVSLAQSTGLATSGGEATHLAMLVDRSADPVELCVSADGLVLGVNKDDLEELVGGILGDPVRGKHTEGSAALSDTSLGNSLVAADVLQLVDSVSLGLTVGLTLGDGALATSTANADAVHDESLLGAVSETTGLLGAGGSVDAVDSGELSVLPHTHTLEVSGDLRLLFAPDLLHVL</sequence>
<proteinExistence type="predicted"/>
<dbReference type="AlphaFoldDB" id="A0AAV5W5B9"/>
<feature type="transmembrane region" description="Helical" evidence="1">
    <location>
        <begin position="20"/>
        <end position="43"/>
    </location>
</feature>
<dbReference type="Proteomes" id="UP001432322">
    <property type="component" value="Unassembled WGS sequence"/>
</dbReference>
<keyword evidence="1" id="KW-0812">Transmembrane</keyword>
<organism evidence="2 3">
    <name type="scientific">Pristionchus fissidentatus</name>
    <dbReference type="NCBI Taxonomy" id="1538716"/>
    <lineage>
        <taxon>Eukaryota</taxon>
        <taxon>Metazoa</taxon>
        <taxon>Ecdysozoa</taxon>
        <taxon>Nematoda</taxon>
        <taxon>Chromadorea</taxon>
        <taxon>Rhabditida</taxon>
        <taxon>Rhabditina</taxon>
        <taxon>Diplogasteromorpha</taxon>
        <taxon>Diplogasteroidea</taxon>
        <taxon>Neodiplogasteridae</taxon>
        <taxon>Pristionchus</taxon>
    </lineage>
</organism>
<feature type="non-terminal residue" evidence="2">
    <location>
        <position position="220"/>
    </location>
</feature>
<keyword evidence="1" id="KW-1133">Transmembrane helix</keyword>
<evidence type="ECO:0000313" key="3">
    <source>
        <dbReference type="Proteomes" id="UP001432322"/>
    </source>
</evidence>